<comment type="caution">
    <text evidence="7">The sequence shown here is derived from an EMBL/GenBank/DDBJ whole genome shotgun (WGS) entry which is preliminary data.</text>
</comment>
<proteinExistence type="predicted"/>
<gene>
    <name evidence="7" type="ORF">BSL78_23726</name>
</gene>
<dbReference type="Gene3D" id="1.20.1250.20">
    <property type="entry name" value="MFS general substrate transporter like domains"/>
    <property type="match status" value="1"/>
</dbReference>
<feature type="transmembrane region" description="Helical" evidence="6">
    <location>
        <begin position="116"/>
        <end position="140"/>
    </location>
</feature>
<keyword evidence="4 6" id="KW-0472">Membrane</keyword>
<accession>A0A2G8JUI8</accession>
<dbReference type="OrthoDB" id="5296287at2759"/>
<protein>
    <submittedName>
        <fullName evidence="7">Putative organic cation transporter protein</fullName>
    </submittedName>
</protein>
<feature type="compositionally biased region" description="Basic and acidic residues" evidence="5">
    <location>
        <begin position="226"/>
        <end position="241"/>
    </location>
</feature>
<keyword evidence="3 6" id="KW-1133">Transmembrane helix</keyword>
<dbReference type="STRING" id="307972.A0A2G8JUI8"/>
<evidence type="ECO:0000313" key="8">
    <source>
        <dbReference type="Proteomes" id="UP000230750"/>
    </source>
</evidence>
<sequence length="241" mass="26440">MDRKKYDKAEEILKTIARVNRTEDKLSSLSKDSKQTPDEDAAKPTFIDLFRGPRLRKASLALFCVWFVNSLVYFAISLNTAQLGDDDYFTFFLSGLVEIPAGLICIPLMQSPLAKGVLLTVIAMIGKFFVSTSYSMVYLFSAEIFPTIVRSIGVGMCSTMARVGSMAAPILLILGDSWEPLPFLVCGSLSLLVSSLVLTLPETRNKALAATLEDAETFIARKGKPKGNDGDKDRNYDDTVA</sequence>
<dbReference type="PANTHER" id="PTHR24064">
    <property type="entry name" value="SOLUTE CARRIER FAMILY 22 MEMBER"/>
    <property type="match status" value="1"/>
</dbReference>
<keyword evidence="2 6" id="KW-0812">Transmembrane</keyword>
<keyword evidence="8" id="KW-1185">Reference proteome</keyword>
<evidence type="ECO:0000256" key="1">
    <source>
        <dbReference type="ARBA" id="ARBA00004141"/>
    </source>
</evidence>
<evidence type="ECO:0000256" key="3">
    <source>
        <dbReference type="ARBA" id="ARBA00022989"/>
    </source>
</evidence>
<reference evidence="7 8" key="1">
    <citation type="journal article" date="2017" name="PLoS Biol.">
        <title>The sea cucumber genome provides insights into morphological evolution and visceral regeneration.</title>
        <authorList>
            <person name="Zhang X."/>
            <person name="Sun L."/>
            <person name="Yuan J."/>
            <person name="Sun Y."/>
            <person name="Gao Y."/>
            <person name="Zhang L."/>
            <person name="Li S."/>
            <person name="Dai H."/>
            <person name="Hamel J.F."/>
            <person name="Liu C."/>
            <person name="Yu Y."/>
            <person name="Liu S."/>
            <person name="Lin W."/>
            <person name="Guo K."/>
            <person name="Jin S."/>
            <person name="Xu P."/>
            <person name="Storey K.B."/>
            <person name="Huan P."/>
            <person name="Zhang T."/>
            <person name="Zhou Y."/>
            <person name="Zhang J."/>
            <person name="Lin C."/>
            <person name="Li X."/>
            <person name="Xing L."/>
            <person name="Huo D."/>
            <person name="Sun M."/>
            <person name="Wang L."/>
            <person name="Mercier A."/>
            <person name="Li F."/>
            <person name="Yang H."/>
            <person name="Xiang J."/>
        </authorList>
    </citation>
    <scope>NUCLEOTIDE SEQUENCE [LARGE SCALE GENOMIC DNA]</scope>
    <source>
        <strain evidence="7">Shaxun</strain>
        <tissue evidence="7">Muscle</tissue>
    </source>
</reference>
<evidence type="ECO:0000256" key="5">
    <source>
        <dbReference type="SAM" id="MobiDB-lite"/>
    </source>
</evidence>
<dbReference type="EMBL" id="MRZV01001241">
    <property type="protein sequence ID" value="PIK39426.1"/>
    <property type="molecule type" value="Genomic_DNA"/>
</dbReference>
<feature type="transmembrane region" description="Helical" evidence="6">
    <location>
        <begin position="181"/>
        <end position="200"/>
    </location>
</feature>
<organism evidence="7 8">
    <name type="scientific">Stichopus japonicus</name>
    <name type="common">Sea cucumber</name>
    <dbReference type="NCBI Taxonomy" id="307972"/>
    <lineage>
        <taxon>Eukaryota</taxon>
        <taxon>Metazoa</taxon>
        <taxon>Echinodermata</taxon>
        <taxon>Eleutherozoa</taxon>
        <taxon>Echinozoa</taxon>
        <taxon>Holothuroidea</taxon>
        <taxon>Aspidochirotacea</taxon>
        <taxon>Aspidochirotida</taxon>
        <taxon>Stichopodidae</taxon>
        <taxon>Apostichopus</taxon>
    </lineage>
</organism>
<evidence type="ECO:0000256" key="6">
    <source>
        <dbReference type="SAM" id="Phobius"/>
    </source>
</evidence>
<dbReference type="SUPFAM" id="SSF103473">
    <property type="entry name" value="MFS general substrate transporter"/>
    <property type="match status" value="1"/>
</dbReference>
<dbReference type="Proteomes" id="UP000230750">
    <property type="component" value="Unassembled WGS sequence"/>
</dbReference>
<dbReference type="InterPro" id="IPR036259">
    <property type="entry name" value="MFS_trans_sf"/>
</dbReference>
<evidence type="ECO:0000313" key="7">
    <source>
        <dbReference type="EMBL" id="PIK39426.1"/>
    </source>
</evidence>
<name>A0A2G8JUI8_STIJA</name>
<evidence type="ECO:0000256" key="4">
    <source>
        <dbReference type="ARBA" id="ARBA00023136"/>
    </source>
</evidence>
<comment type="subcellular location">
    <subcellularLocation>
        <location evidence="1">Membrane</location>
        <topology evidence="1">Multi-pass membrane protein</topology>
    </subcellularLocation>
</comment>
<dbReference type="AlphaFoldDB" id="A0A2G8JUI8"/>
<feature type="transmembrane region" description="Helical" evidence="6">
    <location>
        <begin position="152"/>
        <end position="174"/>
    </location>
</feature>
<dbReference type="GO" id="GO:0016020">
    <property type="term" value="C:membrane"/>
    <property type="evidence" value="ECO:0007669"/>
    <property type="project" value="UniProtKB-SubCell"/>
</dbReference>
<feature type="transmembrane region" description="Helical" evidence="6">
    <location>
        <begin position="58"/>
        <end position="76"/>
    </location>
</feature>
<evidence type="ECO:0000256" key="2">
    <source>
        <dbReference type="ARBA" id="ARBA00022692"/>
    </source>
</evidence>
<feature type="region of interest" description="Disordered" evidence="5">
    <location>
        <begin position="221"/>
        <end position="241"/>
    </location>
</feature>